<sequence>LKIPHLFYMSLLPWLALPSSSGRQASASAAPTPSPSTGMPAAGKEAGKVICQNADALRPCLSAANLHSTKADGLFLGWDSPHQAQTRQRTCTPFSDTKQYKTWSKIPLLNYLRALYPHPSLPP</sequence>
<feature type="signal peptide" evidence="2">
    <location>
        <begin position="1"/>
        <end position="22"/>
    </location>
</feature>
<keyword evidence="2" id="KW-0732">Signal</keyword>
<evidence type="ECO:0000313" key="4">
    <source>
        <dbReference type="Proteomes" id="UP000472275"/>
    </source>
</evidence>
<protein>
    <submittedName>
        <fullName evidence="3">Uncharacterized protein</fullName>
    </submittedName>
</protein>
<feature type="compositionally biased region" description="Low complexity" evidence="1">
    <location>
        <begin position="22"/>
        <end position="42"/>
    </location>
</feature>
<evidence type="ECO:0000256" key="2">
    <source>
        <dbReference type="SAM" id="SignalP"/>
    </source>
</evidence>
<dbReference type="AlphaFoldDB" id="A0A663F891"/>
<evidence type="ECO:0000256" key="1">
    <source>
        <dbReference type="SAM" id="MobiDB-lite"/>
    </source>
</evidence>
<proteinExistence type="predicted"/>
<dbReference type="Ensembl" id="ENSACCT00020021606.1">
    <property type="protein sequence ID" value="ENSACCP00020020699.1"/>
    <property type="gene ID" value="ENSACCG00020014254.1"/>
</dbReference>
<evidence type="ECO:0000313" key="3">
    <source>
        <dbReference type="Ensembl" id="ENSACCP00020020699.1"/>
    </source>
</evidence>
<accession>A0A663F891</accession>
<dbReference type="InParanoid" id="A0A663F891"/>
<feature type="chain" id="PRO_5025379425" evidence="2">
    <location>
        <begin position="23"/>
        <end position="123"/>
    </location>
</feature>
<dbReference type="Proteomes" id="UP000472275">
    <property type="component" value="Chromosome 3"/>
</dbReference>
<keyword evidence="4" id="KW-1185">Reference proteome</keyword>
<reference evidence="3" key="1">
    <citation type="submission" date="2025-08" db="UniProtKB">
        <authorList>
            <consortium name="Ensembl"/>
        </authorList>
    </citation>
    <scope>IDENTIFICATION</scope>
</reference>
<name>A0A663F891_AQUCH</name>
<reference evidence="3" key="2">
    <citation type="submission" date="2025-09" db="UniProtKB">
        <authorList>
            <consortium name="Ensembl"/>
        </authorList>
    </citation>
    <scope>IDENTIFICATION</scope>
</reference>
<organism evidence="3 4">
    <name type="scientific">Aquila chrysaetos chrysaetos</name>
    <dbReference type="NCBI Taxonomy" id="223781"/>
    <lineage>
        <taxon>Eukaryota</taxon>
        <taxon>Metazoa</taxon>
        <taxon>Chordata</taxon>
        <taxon>Craniata</taxon>
        <taxon>Vertebrata</taxon>
        <taxon>Euteleostomi</taxon>
        <taxon>Archelosauria</taxon>
        <taxon>Archosauria</taxon>
        <taxon>Dinosauria</taxon>
        <taxon>Saurischia</taxon>
        <taxon>Theropoda</taxon>
        <taxon>Coelurosauria</taxon>
        <taxon>Aves</taxon>
        <taxon>Neognathae</taxon>
        <taxon>Neoaves</taxon>
        <taxon>Telluraves</taxon>
        <taxon>Accipitrimorphae</taxon>
        <taxon>Accipitriformes</taxon>
        <taxon>Accipitridae</taxon>
        <taxon>Accipitrinae</taxon>
        <taxon>Aquila</taxon>
    </lineage>
</organism>
<feature type="region of interest" description="Disordered" evidence="1">
    <location>
        <begin position="22"/>
        <end position="43"/>
    </location>
</feature>